<dbReference type="AlphaFoldDB" id="A0A0E9WWI1"/>
<name>A0A0E9WWI1_ANGAN</name>
<accession>A0A0E9WWI1</accession>
<reference evidence="1" key="2">
    <citation type="journal article" date="2015" name="Fish Shellfish Immunol.">
        <title>Early steps in the European eel (Anguilla anguilla)-Vibrio vulnificus interaction in the gills: Role of the RtxA13 toxin.</title>
        <authorList>
            <person name="Callol A."/>
            <person name="Pajuelo D."/>
            <person name="Ebbesson L."/>
            <person name="Teles M."/>
            <person name="MacKenzie S."/>
            <person name="Amaro C."/>
        </authorList>
    </citation>
    <scope>NUCLEOTIDE SEQUENCE</scope>
</reference>
<dbReference type="EMBL" id="GBXM01014587">
    <property type="protein sequence ID" value="JAH93990.1"/>
    <property type="molecule type" value="Transcribed_RNA"/>
</dbReference>
<proteinExistence type="predicted"/>
<evidence type="ECO:0000313" key="1">
    <source>
        <dbReference type="EMBL" id="JAH93990.1"/>
    </source>
</evidence>
<protein>
    <submittedName>
        <fullName evidence="1">Uncharacterized protein</fullName>
    </submittedName>
</protein>
<reference evidence="1" key="1">
    <citation type="submission" date="2014-11" db="EMBL/GenBank/DDBJ databases">
        <authorList>
            <person name="Amaro Gonzalez C."/>
        </authorList>
    </citation>
    <scope>NUCLEOTIDE SEQUENCE</scope>
</reference>
<sequence length="79" mass="8729">MATPPITTNDPHALWKTYISQVAQTSETSISLGKRCGYISFIDQGSRVTDRTHSVNISHFDTKQSGSKLEEDSTVVSRN</sequence>
<organism evidence="1">
    <name type="scientific">Anguilla anguilla</name>
    <name type="common">European freshwater eel</name>
    <name type="synonym">Muraena anguilla</name>
    <dbReference type="NCBI Taxonomy" id="7936"/>
    <lineage>
        <taxon>Eukaryota</taxon>
        <taxon>Metazoa</taxon>
        <taxon>Chordata</taxon>
        <taxon>Craniata</taxon>
        <taxon>Vertebrata</taxon>
        <taxon>Euteleostomi</taxon>
        <taxon>Actinopterygii</taxon>
        <taxon>Neopterygii</taxon>
        <taxon>Teleostei</taxon>
        <taxon>Anguilliformes</taxon>
        <taxon>Anguillidae</taxon>
        <taxon>Anguilla</taxon>
    </lineage>
</organism>